<organism evidence="1 2">
    <name type="scientific">Lojkania enalia</name>
    <dbReference type="NCBI Taxonomy" id="147567"/>
    <lineage>
        <taxon>Eukaryota</taxon>
        <taxon>Fungi</taxon>
        <taxon>Dikarya</taxon>
        <taxon>Ascomycota</taxon>
        <taxon>Pezizomycotina</taxon>
        <taxon>Dothideomycetes</taxon>
        <taxon>Pleosporomycetidae</taxon>
        <taxon>Pleosporales</taxon>
        <taxon>Pleosporales incertae sedis</taxon>
        <taxon>Lojkania</taxon>
    </lineage>
</organism>
<gene>
    <name evidence="1" type="ORF">CC78DRAFT_330525</name>
</gene>
<proteinExistence type="predicted"/>
<dbReference type="Proteomes" id="UP000800093">
    <property type="component" value="Unassembled WGS sequence"/>
</dbReference>
<protein>
    <submittedName>
        <fullName evidence="1">Uncharacterized protein</fullName>
    </submittedName>
</protein>
<accession>A0A9P4KHR2</accession>
<evidence type="ECO:0000313" key="2">
    <source>
        <dbReference type="Proteomes" id="UP000800093"/>
    </source>
</evidence>
<sequence length="152" mass="16511">MSTAKWTVSRIGMPGTLASSRSLSTHRPSWPPSAEMIGVSCTSNHPRAICTRCSTPIRLGSSLWLLQKPNLALEQVSRQSLLPTAGAFSIITTMTSPIPFTKLCLEEDHGKTTLSRTLQTPCSTLAFWRLALTMTTSSTSRPATTLSCHFDT</sequence>
<name>A0A9P4KHR2_9PLEO</name>
<dbReference type="AlphaFoldDB" id="A0A9P4KHR2"/>
<evidence type="ECO:0000313" key="1">
    <source>
        <dbReference type="EMBL" id="KAF2268880.1"/>
    </source>
</evidence>
<dbReference type="EMBL" id="ML986584">
    <property type="protein sequence ID" value="KAF2268880.1"/>
    <property type="molecule type" value="Genomic_DNA"/>
</dbReference>
<comment type="caution">
    <text evidence="1">The sequence shown here is derived from an EMBL/GenBank/DDBJ whole genome shotgun (WGS) entry which is preliminary data.</text>
</comment>
<keyword evidence="2" id="KW-1185">Reference proteome</keyword>
<reference evidence="2" key="1">
    <citation type="journal article" date="2020" name="Stud. Mycol.">
        <title>101 Dothideomycetes genomes: A test case for predicting lifestyles and emergence of pathogens.</title>
        <authorList>
            <person name="Haridas S."/>
            <person name="Albert R."/>
            <person name="Binder M."/>
            <person name="Bloem J."/>
            <person name="LaButti K."/>
            <person name="Salamov A."/>
            <person name="Andreopoulos B."/>
            <person name="Baker S."/>
            <person name="Barry K."/>
            <person name="Bills G."/>
            <person name="Bluhm B."/>
            <person name="Cannon C."/>
            <person name="Castanera R."/>
            <person name="Culley D."/>
            <person name="Daum C."/>
            <person name="Ezra D."/>
            <person name="Gonzalez J."/>
            <person name="Henrissat B."/>
            <person name="Kuo A."/>
            <person name="Liang C."/>
            <person name="Lipzen A."/>
            <person name="Lutzoni F."/>
            <person name="Magnuson J."/>
            <person name="Mondo S."/>
            <person name="Nolan M."/>
            <person name="Ohm R."/>
            <person name="Pangilinan J."/>
            <person name="Park H.-J."/>
            <person name="Ramirez L."/>
            <person name="Alfaro M."/>
            <person name="Sun H."/>
            <person name="Tritt A."/>
            <person name="Yoshinaga Y."/>
            <person name="Zwiers L.-H."/>
            <person name="Turgeon B."/>
            <person name="Goodwin S."/>
            <person name="Spatafora J."/>
            <person name="Crous P."/>
            <person name="Grigoriev I."/>
        </authorList>
    </citation>
    <scope>NUCLEOTIDE SEQUENCE [LARGE SCALE GENOMIC DNA]</scope>
    <source>
        <strain evidence="2">CBS 304.66</strain>
    </source>
</reference>